<feature type="transmembrane region" description="Helical" evidence="2">
    <location>
        <begin position="96"/>
        <end position="120"/>
    </location>
</feature>
<keyword evidence="2" id="KW-1133">Transmembrane helix</keyword>
<comment type="cofactor">
    <cofactor evidence="1">
        <name>Mg(2+)</name>
        <dbReference type="ChEBI" id="CHEBI:18420"/>
    </cofactor>
</comment>
<dbReference type="GO" id="GO:0009395">
    <property type="term" value="P:phospholipid catabolic process"/>
    <property type="evidence" value="ECO:0007669"/>
    <property type="project" value="UniProtKB-KW"/>
</dbReference>
<keyword evidence="1" id="KW-1208">Phospholipid metabolism</keyword>
<comment type="function">
    <text evidence="1">Lipid phosphatase which dephosphorylates phosphatidylglycerophosphate (PGP) to phosphatidylglycerol (PG).</text>
</comment>
<comment type="catalytic activity">
    <reaction evidence="1">
        <text>a 1,2-diacyl-sn-glycero-3-phospho-(1'-sn-glycero-3'-phosphate) + H2O = a 1,2-diacyl-sn-glycero-3-phospho-(1'-sn-glycerol) + phosphate</text>
        <dbReference type="Rhea" id="RHEA:33751"/>
        <dbReference type="ChEBI" id="CHEBI:15377"/>
        <dbReference type="ChEBI" id="CHEBI:43474"/>
        <dbReference type="ChEBI" id="CHEBI:60110"/>
        <dbReference type="ChEBI" id="CHEBI:64716"/>
        <dbReference type="EC" id="3.1.3.27"/>
    </reaction>
</comment>
<evidence type="ECO:0000256" key="2">
    <source>
        <dbReference type="SAM" id="Phobius"/>
    </source>
</evidence>
<dbReference type="GO" id="GO:0005886">
    <property type="term" value="C:plasma membrane"/>
    <property type="evidence" value="ECO:0007669"/>
    <property type="project" value="UniProtKB-SubCell"/>
</dbReference>
<dbReference type="PANTHER" id="PTHR36305:SF1">
    <property type="entry name" value="PHOSPHATIDYLGLYCEROPHOSPHATASE A"/>
    <property type="match status" value="1"/>
</dbReference>
<dbReference type="OrthoDB" id="9804091at2"/>
<keyword evidence="1 2" id="KW-0472">Membrane</keyword>
<dbReference type="EC" id="3.1.3.27" evidence="1"/>
<dbReference type="Pfam" id="PF04608">
    <property type="entry name" value="PgpA"/>
    <property type="match status" value="1"/>
</dbReference>
<feature type="transmembrane region" description="Helical" evidence="2">
    <location>
        <begin position="54"/>
        <end position="76"/>
    </location>
</feature>
<keyword evidence="1" id="KW-1003">Cell membrane</keyword>
<comment type="subcellular location">
    <subcellularLocation>
        <location evidence="1">Cell inner membrane</location>
        <topology evidence="1">Multi-pass membrane protein</topology>
    </subcellularLocation>
</comment>
<feature type="transmembrane region" description="Helical" evidence="2">
    <location>
        <begin position="146"/>
        <end position="165"/>
    </location>
</feature>
<dbReference type="EMBL" id="MWQO01000062">
    <property type="protein sequence ID" value="THD07312.1"/>
    <property type="molecule type" value="Genomic_DNA"/>
</dbReference>
<keyword evidence="1" id="KW-0442">Lipid degradation</keyword>
<dbReference type="InterPro" id="IPR036681">
    <property type="entry name" value="PgpA-like_sf"/>
</dbReference>
<dbReference type="AlphaFoldDB" id="A0A4S3KFD9"/>
<keyword evidence="1" id="KW-0460">Magnesium</keyword>
<proteinExistence type="predicted"/>
<dbReference type="CDD" id="cd06971">
    <property type="entry name" value="PgpA"/>
    <property type="match status" value="1"/>
</dbReference>
<keyword evidence="5" id="KW-1185">Reference proteome</keyword>
<keyword evidence="1" id="KW-0378">Hydrolase</keyword>
<comment type="caution">
    <text evidence="4">The sequence shown here is derived from an EMBL/GenBank/DDBJ whole genome shotgun (WGS) entry which is preliminary data.</text>
</comment>
<sequence>MSGVTAPAQRRALLAHVDGWIALGFGSGLSPWAPGTAGSLAALLPWLALRLLPWPAYLAVLLLAFALGVWACGRAARRVGLHDPGAFVWDEFVGQWLALLPVLAGPWWGVALGFALFRLFDVWKPWPVRWADRSLDGGLGVMADDVLAGLMAAGVLALVVYVLTLA</sequence>
<feature type="domain" description="YutG/PgpA" evidence="3">
    <location>
        <begin position="20"/>
        <end position="159"/>
    </location>
</feature>
<reference evidence="4 5" key="1">
    <citation type="submission" date="2017-02" db="EMBL/GenBank/DDBJ databases">
        <title>Whole genome sequencing of Metallibacterium scheffleri DSM 24874 (T).</title>
        <authorList>
            <person name="Kumar S."/>
            <person name="Patil P."/>
            <person name="Patil P.B."/>
        </authorList>
    </citation>
    <scope>NUCLEOTIDE SEQUENCE [LARGE SCALE GENOMIC DNA]</scope>
    <source>
        <strain evidence="4 5">DSM 24874</strain>
    </source>
</reference>
<accession>A0A4S3KFD9</accession>
<evidence type="ECO:0000259" key="3">
    <source>
        <dbReference type="Pfam" id="PF04608"/>
    </source>
</evidence>
<comment type="pathway">
    <text evidence="1">Phospholipid metabolism; phosphatidylglycerol biosynthesis; phosphatidylglycerol from CDP-diacylglycerol: step 2/2.</text>
</comment>
<dbReference type="PIRSF" id="PIRSF006162">
    <property type="entry name" value="PgpA"/>
    <property type="match status" value="1"/>
</dbReference>
<keyword evidence="1 2" id="KW-0812">Transmembrane</keyword>
<dbReference type="GO" id="GO:0006655">
    <property type="term" value="P:phosphatidylglycerol biosynthetic process"/>
    <property type="evidence" value="ECO:0007669"/>
    <property type="project" value="UniProtKB-UniPathway"/>
</dbReference>
<dbReference type="UniPathway" id="UPA00084">
    <property type="reaction ID" value="UER00504"/>
</dbReference>
<dbReference type="GO" id="GO:0046872">
    <property type="term" value="F:metal ion binding"/>
    <property type="evidence" value="ECO:0007669"/>
    <property type="project" value="UniProtKB-KW"/>
</dbReference>
<dbReference type="PANTHER" id="PTHR36305">
    <property type="entry name" value="PHOSPHATIDYLGLYCEROPHOSPHATASE A"/>
    <property type="match status" value="1"/>
</dbReference>
<dbReference type="InterPro" id="IPR026037">
    <property type="entry name" value="PgpA"/>
</dbReference>
<evidence type="ECO:0000313" key="4">
    <source>
        <dbReference type="EMBL" id="THD07312.1"/>
    </source>
</evidence>
<dbReference type="Proteomes" id="UP000307749">
    <property type="component" value="Unassembled WGS sequence"/>
</dbReference>
<keyword evidence="1" id="KW-0479">Metal-binding</keyword>
<dbReference type="SUPFAM" id="SSF101307">
    <property type="entry name" value="YutG-like"/>
    <property type="match status" value="1"/>
</dbReference>
<organism evidence="4 5">
    <name type="scientific">Metallibacterium scheffleri</name>
    <dbReference type="NCBI Taxonomy" id="993689"/>
    <lineage>
        <taxon>Bacteria</taxon>
        <taxon>Pseudomonadati</taxon>
        <taxon>Pseudomonadota</taxon>
        <taxon>Gammaproteobacteria</taxon>
        <taxon>Lysobacterales</taxon>
        <taxon>Rhodanobacteraceae</taxon>
        <taxon>Metallibacterium</taxon>
    </lineage>
</organism>
<dbReference type="STRING" id="993689.GCA_002077135_01838"/>
<keyword evidence="1" id="KW-0595">Phospholipid degradation</keyword>
<dbReference type="InterPro" id="IPR007686">
    <property type="entry name" value="YutG/PgpA"/>
</dbReference>
<evidence type="ECO:0000313" key="5">
    <source>
        <dbReference type="Proteomes" id="UP000307749"/>
    </source>
</evidence>
<dbReference type="GO" id="GO:0008962">
    <property type="term" value="F:phosphatidylglycerophosphatase activity"/>
    <property type="evidence" value="ECO:0007669"/>
    <property type="project" value="UniProtKB-EC"/>
</dbReference>
<feature type="transmembrane region" description="Helical" evidence="2">
    <location>
        <begin position="12"/>
        <end position="34"/>
    </location>
</feature>
<dbReference type="RefSeq" id="WP_081127152.1">
    <property type="nucleotide sequence ID" value="NZ_LDOS01000002.1"/>
</dbReference>
<protein>
    <recommendedName>
        <fullName evidence="1">Phosphatidylglycerophosphatase A</fullName>
        <ecNumber evidence="1">3.1.3.27</ecNumber>
    </recommendedName>
    <alternativeName>
        <fullName evidence="1">Phosphatidylglycerolphosphate phosphatase A</fullName>
    </alternativeName>
</protein>
<name>A0A4S3KFD9_9GAMM</name>
<keyword evidence="1" id="KW-0443">Lipid metabolism</keyword>
<keyword evidence="1" id="KW-0997">Cell inner membrane</keyword>
<gene>
    <name evidence="4" type="ORF">B1806_15150</name>
</gene>
<evidence type="ECO:0000256" key="1">
    <source>
        <dbReference type="PIRNR" id="PIRNR006162"/>
    </source>
</evidence>